<keyword evidence="8 12" id="KW-0648">Protein biosynthesis</keyword>
<evidence type="ECO:0000256" key="12">
    <source>
        <dbReference type="RuleBase" id="RU363035"/>
    </source>
</evidence>
<keyword evidence="6 12" id="KW-0547">Nucleotide-binding</keyword>
<keyword evidence="7 12" id="KW-0067">ATP-binding</keyword>
<dbReference type="GO" id="GO:0004832">
    <property type="term" value="F:valine-tRNA ligase activity"/>
    <property type="evidence" value="ECO:0007669"/>
    <property type="project" value="UniProtKB-EC"/>
</dbReference>
<evidence type="ECO:0000256" key="10">
    <source>
        <dbReference type="ARBA" id="ARBA00029936"/>
    </source>
</evidence>
<dbReference type="InterPro" id="IPR002303">
    <property type="entry name" value="Valyl-tRNA_ligase"/>
</dbReference>
<dbReference type="PROSITE" id="PS00178">
    <property type="entry name" value="AA_TRNA_LIGASE_I"/>
    <property type="match status" value="1"/>
</dbReference>
<dbReference type="InterPro" id="IPR033705">
    <property type="entry name" value="Anticodon_Ia_Val"/>
</dbReference>
<feature type="domain" description="Methionyl/Valyl/Leucyl/Isoleucyl-tRNA synthetase anticodon-binding" evidence="14">
    <location>
        <begin position="693"/>
        <end position="833"/>
    </location>
</feature>
<evidence type="ECO:0000256" key="4">
    <source>
        <dbReference type="ARBA" id="ARBA00022490"/>
    </source>
</evidence>
<dbReference type="CDD" id="cd07962">
    <property type="entry name" value="Anticodon_Ia_Val"/>
    <property type="match status" value="1"/>
</dbReference>
<sequence length="956" mass="109473">MSFLVLKLNQKTYSARQFLFKRELSSFPKSYTKDIEKNVYEEWESSGAFQPKASNDGNFSMILPPPNVTGTLHIGHALTISIQDAVARHQRMLGKKVLWVPGTDHAGIATQAVVDREIQHKLKQTSNEIGREKFLQCVWDWKNSKSVRINEQMRKLGASLDWSKEIFTLDELQSNSVMEALIKLWDKGLIYRDETILNWSCALKTTISDIEVEHVLIDGPTKISVQGFDEPVVFGQIIDFSYKIQDSNEEIVVSTTRVETMLGDVAVAVHPDDERYINFIGKNVIHPFNGCVLPIISDDTVDPKFGTGAVKITPAHDPRDFLIAKRHNLPIKTVINENGYLSDKCFDFSGIHRFHARQTLIKALEEKGLLRSIKPHSFQLPICSRSKDVIEFIIKPQWFIKCHDMAARAADAVRTGQLTITPDKYNKNWFNWLDGIKDWCISRQLWWGHQLPFYHCGNGQNDLWVAARDENKALNIAQNSLEGEITIKRDSDVLDTWFSSALLPFSSLGWIKNDNNFNEFYPLNTMITGHDILFFWVARMTMLGLELTDKLPFKHVFLHSVVCDSQGRKMSKSLGNVVDPIDIVDGCTQKKLLDQVSESNSKGLISREEMNKAQQFLKNQFPQGIPDCGADALRFTLLSQNLKNVYINFNVNDCHGNKLFCNKIWNATRFAVQSAEQFKITSINLPVEMNEMDKWILSRLSKAIRIIKISFQNHDFHAITTALRSFLYGDLCDLYIESMKPLLNTDSGKNSSSVLLFTLENALRCLSPLMPFISETLYRKLPSKMNDSVMFQKFPDEIEMVNENIEDKINLLKQILYVIRSLKTKNGINYKTTTYIKTCHKNSLETLKYVIEPLTKSDIKFVNDKPHPSLKYLDDNVNFDTDIYVVLDQGLPDKKKTDVDILVKKKKKIELDLNKLLKITSSDGYALKAPDKVKQDHKLKIMKLKKELEQLDGHEI</sequence>
<dbReference type="FunFam" id="3.40.50.620:FF:000020">
    <property type="entry name" value="Valine--tRNA ligase, mitochondrial"/>
    <property type="match status" value="1"/>
</dbReference>
<dbReference type="InterPro" id="IPR001412">
    <property type="entry name" value="aa-tRNA-synth_I_CS"/>
</dbReference>
<evidence type="ECO:0000256" key="2">
    <source>
        <dbReference type="ARBA" id="ARBA00005594"/>
    </source>
</evidence>
<comment type="subcellular location">
    <subcellularLocation>
        <location evidence="1">Cytoplasm</location>
    </subcellularLocation>
</comment>
<evidence type="ECO:0000256" key="5">
    <source>
        <dbReference type="ARBA" id="ARBA00022598"/>
    </source>
</evidence>
<evidence type="ECO:0000256" key="7">
    <source>
        <dbReference type="ARBA" id="ARBA00022840"/>
    </source>
</evidence>
<evidence type="ECO:0000259" key="14">
    <source>
        <dbReference type="Pfam" id="PF08264"/>
    </source>
</evidence>
<dbReference type="SUPFAM" id="SSF52374">
    <property type="entry name" value="Nucleotidylyl transferase"/>
    <property type="match status" value="1"/>
</dbReference>
<dbReference type="NCBIfam" id="NF004349">
    <property type="entry name" value="PRK05729.1"/>
    <property type="match status" value="1"/>
</dbReference>
<dbReference type="KEGG" id="clec:106673820"/>
<dbReference type="SUPFAM" id="SSF47323">
    <property type="entry name" value="Anticodon-binding domain of a subclass of class I aminoacyl-tRNA synthetases"/>
    <property type="match status" value="1"/>
</dbReference>
<dbReference type="EnsemblMetazoa" id="XM_014406121.2">
    <property type="protein sequence ID" value="XP_014261607.1"/>
    <property type="gene ID" value="LOC106673820"/>
</dbReference>
<dbReference type="NCBIfam" id="TIGR00422">
    <property type="entry name" value="valS"/>
    <property type="match status" value="1"/>
</dbReference>
<name>A0A8I6TLF3_CIMLE</name>
<organism evidence="15 16">
    <name type="scientific">Cimex lectularius</name>
    <name type="common">Bed bug</name>
    <name type="synonym">Acanthia lectularia</name>
    <dbReference type="NCBI Taxonomy" id="79782"/>
    <lineage>
        <taxon>Eukaryota</taxon>
        <taxon>Metazoa</taxon>
        <taxon>Ecdysozoa</taxon>
        <taxon>Arthropoda</taxon>
        <taxon>Hexapoda</taxon>
        <taxon>Insecta</taxon>
        <taxon>Pterygota</taxon>
        <taxon>Neoptera</taxon>
        <taxon>Paraneoptera</taxon>
        <taxon>Hemiptera</taxon>
        <taxon>Heteroptera</taxon>
        <taxon>Panheteroptera</taxon>
        <taxon>Cimicomorpha</taxon>
        <taxon>Cimicidae</taxon>
        <taxon>Cimex</taxon>
    </lineage>
</organism>
<keyword evidence="9 12" id="KW-0030">Aminoacyl-tRNA synthetase</keyword>
<dbReference type="InterPro" id="IPR009080">
    <property type="entry name" value="tRNAsynth_Ia_anticodon-bd"/>
</dbReference>
<comment type="similarity">
    <text evidence="2 12">Belongs to the class-I aminoacyl-tRNA synthetase family.</text>
</comment>
<dbReference type="FunFam" id="3.40.50.620:FF:000078">
    <property type="entry name" value="Valine--tRNA ligase, mitochondrial"/>
    <property type="match status" value="1"/>
</dbReference>
<evidence type="ECO:0000259" key="13">
    <source>
        <dbReference type="Pfam" id="PF00133"/>
    </source>
</evidence>
<evidence type="ECO:0000256" key="8">
    <source>
        <dbReference type="ARBA" id="ARBA00022917"/>
    </source>
</evidence>
<dbReference type="InterPro" id="IPR009008">
    <property type="entry name" value="Val/Leu/Ile-tRNA-synth_edit"/>
</dbReference>
<dbReference type="InterPro" id="IPR014729">
    <property type="entry name" value="Rossmann-like_a/b/a_fold"/>
</dbReference>
<dbReference type="Pfam" id="PF00133">
    <property type="entry name" value="tRNA-synt_1"/>
    <property type="match status" value="1"/>
</dbReference>
<dbReference type="RefSeq" id="XP_014261607.1">
    <property type="nucleotide sequence ID" value="XM_014406121.2"/>
</dbReference>
<keyword evidence="4" id="KW-0963">Cytoplasm</keyword>
<dbReference type="OrthoDB" id="629407at2759"/>
<dbReference type="Gene3D" id="3.40.50.620">
    <property type="entry name" value="HUPs"/>
    <property type="match status" value="2"/>
</dbReference>
<dbReference type="PRINTS" id="PR00986">
    <property type="entry name" value="TRNASYNTHVAL"/>
</dbReference>
<dbReference type="OMA" id="WIDARNE"/>
<dbReference type="GO" id="GO:0005829">
    <property type="term" value="C:cytosol"/>
    <property type="evidence" value="ECO:0007669"/>
    <property type="project" value="TreeGrafter"/>
</dbReference>
<comment type="catalytic activity">
    <reaction evidence="11">
        <text>tRNA(Val) + L-valine + ATP = L-valyl-tRNA(Val) + AMP + diphosphate</text>
        <dbReference type="Rhea" id="RHEA:10704"/>
        <dbReference type="Rhea" id="RHEA-COMP:9672"/>
        <dbReference type="Rhea" id="RHEA-COMP:9708"/>
        <dbReference type="ChEBI" id="CHEBI:30616"/>
        <dbReference type="ChEBI" id="CHEBI:33019"/>
        <dbReference type="ChEBI" id="CHEBI:57762"/>
        <dbReference type="ChEBI" id="CHEBI:78442"/>
        <dbReference type="ChEBI" id="CHEBI:78537"/>
        <dbReference type="ChEBI" id="CHEBI:456215"/>
        <dbReference type="EC" id="6.1.1.9"/>
    </reaction>
</comment>
<dbReference type="GO" id="GO:0002161">
    <property type="term" value="F:aminoacyl-tRNA deacylase activity"/>
    <property type="evidence" value="ECO:0007669"/>
    <property type="project" value="InterPro"/>
</dbReference>
<evidence type="ECO:0000256" key="1">
    <source>
        <dbReference type="ARBA" id="ARBA00004496"/>
    </source>
</evidence>
<dbReference type="SUPFAM" id="SSF50677">
    <property type="entry name" value="ValRS/IleRS/LeuRS editing domain"/>
    <property type="match status" value="1"/>
</dbReference>
<dbReference type="CDD" id="cd00817">
    <property type="entry name" value="ValRS_core"/>
    <property type="match status" value="1"/>
</dbReference>
<dbReference type="PANTHER" id="PTHR11946:SF109">
    <property type="entry name" value="VALINE--TRNA LIGASE"/>
    <property type="match status" value="1"/>
</dbReference>
<dbReference type="EC" id="6.1.1.9" evidence="3"/>
<evidence type="ECO:0000256" key="6">
    <source>
        <dbReference type="ARBA" id="ARBA00022741"/>
    </source>
</evidence>
<dbReference type="InterPro" id="IPR002300">
    <property type="entry name" value="aa-tRNA-synth_Ia"/>
</dbReference>
<proteinExistence type="inferred from homology"/>
<keyword evidence="5 12" id="KW-0436">Ligase</keyword>
<feature type="domain" description="Aminoacyl-tRNA synthetase class Ia" evidence="13">
    <location>
        <begin position="39"/>
        <end position="640"/>
    </location>
</feature>
<dbReference type="Pfam" id="PF08264">
    <property type="entry name" value="Anticodon_1"/>
    <property type="match status" value="1"/>
</dbReference>
<dbReference type="GO" id="GO:0005524">
    <property type="term" value="F:ATP binding"/>
    <property type="evidence" value="ECO:0007669"/>
    <property type="project" value="UniProtKB-KW"/>
</dbReference>
<dbReference type="FunFam" id="3.90.740.10:FF:000005">
    <property type="entry name" value="Valine--tRNA ligase, mitochondrial"/>
    <property type="match status" value="1"/>
</dbReference>
<dbReference type="Gene3D" id="1.10.730.10">
    <property type="entry name" value="Isoleucyl-tRNA Synthetase, Domain 1"/>
    <property type="match status" value="1"/>
</dbReference>
<evidence type="ECO:0000256" key="9">
    <source>
        <dbReference type="ARBA" id="ARBA00023146"/>
    </source>
</evidence>
<evidence type="ECO:0000313" key="15">
    <source>
        <dbReference type="EnsemblMetazoa" id="XP_014261607.1"/>
    </source>
</evidence>
<dbReference type="PANTHER" id="PTHR11946">
    <property type="entry name" value="VALYL-TRNA SYNTHETASES"/>
    <property type="match status" value="1"/>
</dbReference>
<dbReference type="GeneID" id="106673820"/>
<evidence type="ECO:0000256" key="11">
    <source>
        <dbReference type="ARBA" id="ARBA00047552"/>
    </source>
</evidence>
<dbReference type="AlphaFoldDB" id="A0A8I6TLF3"/>
<keyword evidence="16" id="KW-1185">Reference proteome</keyword>
<protein>
    <recommendedName>
        <fullName evidence="3">valine--tRNA ligase</fullName>
        <ecNumber evidence="3">6.1.1.9</ecNumber>
    </recommendedName>
    <alternativeName>
        <fullName evidence="10">Valyl-tRNA synthetase</fullName>
    </alternativeName>
</protein>
<dbReference type="Proteomes" id="UP000494040">
    <property type="component" value="Unassembled WGS sequence"/>
</dbReference>
<dbReference type="HAMAP" id="MF_02004">
    <property type="entry name" value="Val_tRNA_synth_type1"/>
    <property type="match status" value="1"/>
</dbReference>
<dbReference type="GO" id="GO:0006438">
    <property type="term" value="P:valyl-tRNA aminoacylation"/>
    <property type="evidence" value="ECO:0007669"/>
    <property type="project" value="InterPro"/>
</dbReference>
<evidence type="ECO:0000256" key="3">
    <source>
        <dbReference type="ARBA" id="ARBA00013169"/>
    </source>
</evidence>
<dbReference type="InterPro" id="IPR013155">
    <property type="entry name" value="M/V/L/I-tRNA-synth_anticd-bd"/>
</dbReference>
<accession>A0A8I6TLF3</accession>
<reference evidence="15" key="1">
    <citation type="submission" date="2022-01" db="UniProtKB">
        <authorList>
            <consortium name="EnsemblMetazoa"/>
        </authorList>
    </citation>
    <scope>IDENTIFICATION</scope>
</reference>
<evidence type="ECO:0000313" key="16">
    <source>
        <dbReference type="Proteomes" id="UP000494040"/>
    </source>
</evidence>